<comment type="caution">
    <text evidence="1">The sequence shown here is derived from an EMBL/GenBank/DDBJ whole genome shotgun (WGS) entry which is preliminary data.</text>
</comment>
<dbReference type="EMBL" id="JBHTOC010000010">
    <property type="protein sequence ID" value="MFD1430186.1"/>
    <property type="molecule type" value="Genomic_DNA"/>
</dbReference>
<protein>
    <recommendedName>
        <fullName evidence="3">DUF2785 domain-containing protein</fullName>
    </recommendedName>
</protein>
<gene>
    <name evidence="1" type="ORF">ACFQ4P_08000</name>
</gene>
<evidence type="ECO:0000313" key="1">
    <source>
        <dbReference type="EMBL" id="MFD1430186.1"/>
    </source>
</evidence>
<organism evidence="1 2">
    <name type="scientific">Lacticaseibacillus mingshuiensis</name>
    <dbReference type="NCBI Taxonomy" id="2799574"/>
    <lineage>
        <taxon>Bacteria</taxon>
        <taxon>Bacillati</taxon>
        <taxon>Bacillota</taxon>
        <taxon>Bacilli</taxon>
        <taxon>Lactobacillales</taxon>
        <taxon>Lactobacillaceae</taxon>
        <taxon>Lacticaseibacillus</taxon>
    </lineage>
</organism>
<evidence type="ECO:0000313" key="2">
    <source>
        <dbReference type="Proteomes" id="UP001597196"/>
    </source>
</evidence>
<dbReference type="RefSeq" id="WP_203626390.1">
    <property type="nucleotide sequence ID" value="NZ_BOLQ01000004.1"/>
</dbReference>
<reference evidence="2" key="1">
    <citation type="journal article" date="2019" name="Int. J. Syst. Evol. Microbiol.">
        <title>The Global Catalogue of Microorganisms (GCM) 10K type strain sequencing project: providing services to taxonomists for standard genome sequencing and annotation.</title>
        <authorList>
            <consortium name="The Broad Institute Genomics Platform"/>
            <consortium name="The Broad Institute Genome Sequencing Center for Infectious Disease"/>
            <person name="Wu L."/>
            <person name="Ma J."/>
        </authorList>
    </citation>
    <scope>NUCLEOTIDE SEQUENCE [LARGE SCALE GENOMIC DNA]</scope>
    <source>
        <strain evidence="2">CCM 8980</strain>
    </source>
</reference>
<accession>A0ABW4CKU4</accession>
<evidence type="ECO:0008006" key="3">
    <source>
        <dbReference type="Google" id="ProtNLM"/>
    </source>
</evidence>
<name>A0ABW4CKU4_9LACO</name>
<dbReference type="Proteomes" id="UP001597196">
    <property type="component" value="Unassembled WGS sequence"/>
</dbReference>
<sequence>MPHRQQVSAVAKEARALRPVARAALEKLDQWADWPLNEAERDSLWRLAMSESILTHAQWRTATRLLGRVENTFTLAARLWRKLRPYRNSASYPEDVAMLCIPVIYQALFQHKKAEAQTYLSRLGNVRIVNLTDNIQQQFLTHMIQSLPDADTVYQATTPMIEGLRLLERNGFADALVDNRRHILQVYGRHSVWLPAELGALARTHALRPAAIRPSEDERAWMAEIPGLAAALHDQPLASFQNQF</sequence>
<proteinExistence type="predicted"/>
<keyword evidence="2" id="KW-1185">Reference proteome</keyword>